<evidence type="ECO:0000313" key="2">
    <source>
        <dbReference type="EMBL" id="CAG8488962.1"/>
    </source>
</evidence>
<name>A0A9N8ZCX0_9GLOM</name>
<evidence type="ECO:0000313" key="3">
    <source>
        <dbReference type="Proteomes" id="UP000789706"/>
    </source>
</evidence>
<dbReference type="OrthoDB" id="2444759at2759"/>
<proteinExistence type="predicted"/>
<protein>
    <submittedName>
        <fullName evidence="2">1476_t:CDS:1</fullName>
    </submittedName>
</protein>
<keyword evidence="1" id="KW-0732">Signal</keyword>
<organism evidence="2 3">
    <name type="scientific">Diversispora eburnea</name>
    <dbReference type="NCBI Taxonomy" id="1213867"/>
    <lineage>
        <taxon>Eukaryota</taxon>
        <taxon>Fungi</taxon>
        <taxon>Fungi incertae sedis</taxon>
        <taxon>Mucoromycota</taxon>
        <taxon>Glomeromycotina</taxon>
        <taxon>Glomeromycetes</taxon>
        <taxon>Diversisporales</taxon>
        <taxon>Diversisporaceae</taxon>
        <taxon>Diversispora</taxon>
    </lineage>
</organism>
<feature type="signal peptide" evidence="1">
    <location>
        <begin position="1"/>
        <end position="23"/>
    </location>
</feature>
<keyword evidence="3" id="KW-1185">Reference proteome</keyword>
<sequence length="110" mass="12855">MIKIFINSTLILIPSLFLFSSDTTPNTKRHRFMILWPWEEKRLISKADECVEIVLGSESILPDDDPRKREADLLGQEIMARAGYDPAKAIELWELMNKFNLLKIVLKNFY</sequence>
<accession>A0A9N8ZCX0</accession>
<dbReference type="Proteomes" id="UP000789706">
    <property type="component" value="Unassembled WGS sequence"/>
</dbReference>
<dbReference type="AlphaFoldDB" id="A0A9N8ZCX0"/>
<dbReference type="EMBL" id="CAJVPK010000287">
    <property type="protein sequence ID" value="CAG8488962.1"/>
    <property type="molecule type" value="Genomic_DNA"/>
</dbReference>
<evidence type="ECO:0000256" key="1">
    <source>
        <dbReference type="SAM" id="SignalP"/>
    </source>
</evidence>
<gene>
    <name evidence="2" type="ORF">DEBURN_LOCUS4068</name>
</gene>
<comment type="caution">
    <text evidence="2">The sequence shown here is derived from an EMBL/GenBank/DDBJ whole genome shotgun (WGS) entry which is preliminary data.</text>
</comment>
<reference evidence="2" key="1">
    <citation type="submission" date="2021-06" db="EMBL/GenBank/DDBJ databases">
        <authorList>
            <person name="Kallberg Y."/>
            <person name="Tangrot J."/>
            <person name="Rosling A."/>
        </authorList>
    </citation>
    <scope>NUCLEOTIDE SEQUENCE</scope>
    <source>
        <strain evidence="2">AZ414A</strain>
    </source>
</reference>
<feature type="chain" id="PRO_5040202271" evidence="1">
    <location>
        <begin position="24"/>
        <end position="110"/>
    </location>
</feature>